<name>A0A0J8FVR4_9PSED</name>
<dbReference type="EMBL" id="LFMW01000039">
    <property type="protein sequence ID" value="KMT52398.1"/>
    <property type="molecule type" value="Genomic_DNA"/>
</dbReference>
<proteinExistence type="predicted"/>
<keyword evidence="3" id="KW-1185">Reference proteome</keyword>
<evidence type="ECO:0000313" key="3">
    <source>
        <dbReference type="Proteomes" id="UP000037551"/>
    </source>
</evidence>
<organism evidence="2 3">
    <name type="scientific">Pseudomonas fildesensis</name>
    <dbReference type="NCBI Taxonomy" id="1674920"/>
    <lineage>
        <taxon>Bacteria</taxon>
        <taxon>Pseudomonadati</taxon>
        <taxon>Pseudomonadota</taxon>
        <taxon>Gammaproteobacteria</taxon>
        <taxon>Pseudomonadales</taxon>
        <taxon>Pseudomonadaceae</taxon>
        <taxon>Pseudomonas</taxon>
    </lineage>
</organism>
<sequence length="114" mass="12605">MPMPSIFLGVTAKQLMILVIVGCVAAYLFSNHDEIPPENLALETFIRSQEQVGEQVGTVLGMTLVRQVVAYPGYEKTGYTRSLYTVEGERGRLMVTLKQVDGEQGIEVTEIRSP</sequence>
<dbReference type="Proteomes" id="UP000037551">
    <property type="component" value="Unassembled WGS sequence"/>
</dbReference>
<feature type="transmembrane region" description="Helical" evidence="1">
    <location>
        <begin position="6"/>
        <end position="29"/>
    </location>
</feature>
<gene>
    <name evidence="2" type="ORF">ACR52_27605</name>
</gene>
<protein>
    <submittedName>
        <fullName evidence="2">Uncharacterized protein</fullName>
    </submittedName>
</protein>
<accession>A0A0J8FVR4</accession>
<reference evidence="2 3" key="1">
    <citation type="submission" date="2015-06" db="EMBL/GenBank/DDBJ databases">
        <title>Draft genome sequence of an Antarctic Pseudomonas sp. strain KG01 with full potential for biotechnological applications.</title>
        <authorList>
            <person name="Pavlov M.S."/>
            <person name="Lira F."/>
            <person name="Martinez J.L."/>
            <person name="Marshall S.H."/>
        </authorList>
    </citation>
    <scope>NUCLEOTIDE SEQUENCE [LARGE SCALE GENOMIC DNA]</scope>
    <source>
        <strain evidence="2 3">KG01</strain>
    </source>
</reference>
<keyword evidence="1" id="KW-1133">Transmembrane helix</keyword>
<keyword evidence="1" id="KW-0812">Transmembrane</keyword>
<dbReference type="AlphaFoldDB" id="A0A0J8FVR4"/>
<dbReference type="PATRIC" id="fig|1674920.3.peg.5650"/>
<dbReference type="OrthoDB" id="6984302at2"/>
<dbReference type="RefSeq" id="WP_048731799.1">
    <property type="nucleotide sequence ID" value="NZ_LFMW01000039.1"/>
</dbReference>
<keyword evidence="1" id="KW-0472">Membrane</keyword>
<comment type="caution">
    <text evidence="2">The sequence shown here is derived from an EMBL/GenBank/DDBJ whole genome shotgun (WGS) entry which is preliminary data.</text>
</comment>
<evidence type="ECO:0000313" key="2">
    <source>
        <dbReference type="EMBL" id="KMT52398.1"/>
    </source>
</evidence>
<evidence type="ECO:0000256" key="1">
    <source>
        <dbReference type="SAM" id="Phobius"/>
    </source>
</evidence>